<evidence type="ECO:0000313" key="2">
    <source>
        <dbReference type="Proteomes" id="UP000609879"/>
    </source>
</evidence>
<protein>
    <submittedName>
        <fullName evidence="1">Uncharacterized protein</fullName>
    </submittedName>
</protein>
<name>A0ABQ3XZ00_9ACTN</name>
<reference evidence="1 2" key="1">
    <citation type="submission" date="2021-01" db="EMBL/GenBank/DDBJ databases">
        <title>Whole genome shotgun sequence of Actinoplanes deccanensis NBRC 13994.</title>
        <authorList>
            <person name="Komaki H."/>
            <person name="Tamura T."/>
        </authorList>
    </citation>
    <scope>NUCLEOTIDE SEQUENCE [LARGE SCALE GENOMIC DNA]</scope>
    <source>
        <strain evidence="1 2">NBRC 13994</strain>
    </source>
</reference>
<proteinExistence type="predicted"/>
<dbReference type="Proteomes" id="UP000609879">
    <property type="component" value="Unassembled WGS sequence"/>
</dbReference>
<gene>
    <name evidence="1" type="ORF">Ade02nite_16220</name>
</gene>
<accession>A0ABQ3XZ00</accession>
<dbReference type="EMBL" id="BOMI01000024">
    <property type="protein sequence ID" value="GID72981.1"/>
    <property type="molecule type" value="Genomic_DNA"/>
</dbReference>
<evidence type="ECO:0000313" key="1">
    <source>
        <dbReference type="EMBL" id="GID72981.1"/>
    </source>
</evidence>
<comment type="caution">
    <text evidence="1">The sequence shown here is derived from an EMBL/GenBank/DDBJ whole genome shotgun (WGS) entry which is preliminary data.</text>
</comment>
<sequence length="41" mass="4352">MDLIAEPGLRMTIYAAEPDSPAAHALTLLASWAATTSLQPR</sequence>
<keyword evidence="2" id="KW-1185">Reference proteome</keyword>
<organism evidence="1 2">
    <name type="scientific">Paractinoplanes deccanensis</name>
    <dbReference type="NCBI Taxonomy" id="113561"/>
    <lineage>
        <taxon>Bacteria</taxon>
        <taxon>Bacillati</taxon>
        <taxon>Actinomycetota</taxon>
        <taxon>Actinomycetes</taxon>
        <taxon>Micromonosporales</taxon>
        <taxon>Micromonosporaceae</taxon>
        <taxon>Paractinoplanes</taxon>
    </lineage>
</organism>